<dbReference type="Proteomes" id="UP000789525">
    <property type="component" value="Unassembled WGS sequence"/>
</dbReference>
<gene>
    <name evidence="1" type="ORF">ACOLOM_LOCUS2755</name>
</gene>
<organism evidence="1 2">
    <name type="scientific">Acaulospora colombiana</name>
    <dbReference type="NCBI Taxonomy" id="27376"/>
    <lineage>
        <taxon>Eukaryota</taxon>
        <taxon>Fungi</taxon>
        <taxon>Fungi incertae sedis</taxon>
        <taxon>Mucoromycota</taxon>
        <taxon>Glomeromycotina</taxon>
        <taxon>Glomeromycetes</taxon>
        <taxon>Diversisporales</taxon>
        <taxon>Acaulosporaceae</taxon>
        <taxon>Acaulospora</taxon>
    </lineage>
</organism>
<name>A0ACA9L126_9GLOM</name>
<reference evidence="1" key="1">
    <citation type="submission" date="2021-06" db="EMBL/GenBank/DDBJ databases">
        <authorList>
            <person name="Kallberg Y."/>
            <person name="Tangrot J."/>
            <person name="Rosling A."/>
        </authorList>
    </citation>
    <scope>NUCLEOTIDE SEQUENCE</scope>
    <source>
        <strain evidence="1">CL356</strain>
    </source>
</reference>
<keyword evidence="2" id="KW-1185">Reference proteome</keyword>
<protein>
    <submittedName>
        <fullName evidence="1">11620_t:CDS:1</fullName>
    </submittedName>
</protein>
<accession>A0ACA9L126</accession>
<sequence length="817" mass="92572">VDVKEAESETNPADIENQTSSSTRLEIVVFYIRGYAYTQKFNDSILPPGSPIPSNYGKIAGDLSKSAAILLQSRILEFRQIYSHFAPSDEMEVKVVNIKDLACHVFKTSQPQNPQLLATITYVLRENVYFMTDPNKLREGGNIQLRAKADVNAIIKVLEWIRTRDPKYTAFQSKTQSIINYRRTVAVNKEDSDISFTKVETLPDFNEDDKLFINFFKSYIVSNNSFDASIAAILKPMRLYDCDLDKECAIRFLKDIGVWTPWENLNVYESSVMLNGHGMSRKADRDYEESMKLAANLMNTKPFIYDKKLESSGETSLPLTSIKLPPVKTVQNLGPNDFYRYDIYENIRHDFGDLPVYTVDDHTAHELDDGISIERVNASKLEPSSTWVHVHVADPSTYIHPLHRLSQIAQSRVQSVYFPDRHYAMLPSIMSEQRFSLGVNSESQGNCVMSFSFRIGEDGNLLDYNVRPGIVRNVKTLFYDDVDTFLSWENIGGTREEIEFIQKQRLYHPRPIPVPKNVHGELSPLSIEDLKDLQKISFLHVKNRIKAGALNMGMPQPSIQLSPFPLPVAPPEPQGPILYTGMPTIQVGLDKSMHSPARAMIAEYMILAGVVAAKFCQERGIPILYRKQYIPNSQILEEEMKLRDARNGVVPVSSIVKMRPLMTSAELSTEYGPHWAMGILGGYTKVTSPLRRYVDILAHWQMKSYLLGLKFPFSKEELDNMAKHIRSKEREISRIQLRSEKFWILSLLNRMIETGSLPELSGIIIDILDKGEKTVVVKEFGIPGKLSGTADGEVGEILKVKPILVQPNKMHLSLGPA</sequence>
<feature type="non-terminal residue" evidence="1">
    <location>
        <position position="1"/>
    </location>
</feature>
<dbReference type="EMBL" id="CAJVPT010003766">
    <property type="protein sequence ID" value="CAG8500003.1"/>
    <property type="molecule type" value="Genomic_DNA"/>
</dbReference>
<evidence type="ECO:0000313" key="1">
    <source>
        <dbReference type="EMBL" id="CAG8500003.1"/>
    </source>
</evidence>
<proteinExistence type="predicted"/>
<evidence type="ECO:0000313" key="2">
    <source>
        <dbReference type="Proteomes" id="UP000789525"/>
    </source>
</evidence>
<comment type="caution">
    <text evidence="1">The sequence shown here is derived from an EMBL/GenBank/DDBJ whole genome shotgun (WGS) entry which is preliminary data.</text>
</comment>